<feature type="domain" description="Flagellar basal-body/hook protein C-terminal" evidence="4">
    <location>
        <begin position="211"/>
        <end position="252"/>
    </location>
</feature>
<feature type="domain" description="Flagellar basal body rod protein N-terminal" evidence="3">
    <location>
        <begin position="4"/>
        <end position="34"/>
    </location>
</feature>
<evidence type="ECO:0000313" key="7">
    <source>
        <dbReference type="Proteomes" id="UP001218246"/>
    </source>
</evidence>
<dbReference type="Proteomes" id="UP001218246">
    <property type="component" value="Unassembled WGS sequence"/>
</dbReference>
<accession>A0ABT6H0J7</accession>
<keyword evidence="2" id="KW-0975">Bacterial flagellum</keyword>
<dbReference type="SUPFAM" id="SSF117143">
    <property type="entry name" value="Flagellar hook protein flgE"/>
    <property type="match status" value="1"/>
</dbReference>
<comment type="similarity">
    <text evidence="1 2">Belongs to the flagella basal body rod proteins family.</text>
</comment>
<dbReference type="InterPro" id="IPR010930">
    <property type="entry name" value="Flg_bb/hook_C_dom"/>
</dbReference>
<evidence type="ECO:0000313" key="6">
    <source>
        <dbReference type="EMBL" id="MDG5752894.1"/>
    </source>
</evidence>
<dbReference type="RefSeq" id="WP_278017938.1">
    <property type="nucleotide sequence ID" value="NZ_JARRRY010000001.1"/>
</dbReference>
<dbReference type="Pfam" id="PF22692">
    <property type="entry name" value="LlgE_F_G_D1"/>
    <property type="match status" value="1"/>
</dbReference>
<evidence type="ECO:0000256" key="1">
    <source>
        <dbReference type="ARBA" id="ARBA00009677"/>
    </source>
</evidence>
<evidence type="ECO:0000259" key="3">
    <source>
        <dbReference type="Pfam" id="PF00460"/>
    </source>
</evidence>
<dbReference type="PANTHER" id="PTHR30435">
    <property type="entry name" value="FLAGELLAR PROTEIN"/>
    <property type="match status" value="1"/>
</dbReference>
<dbReference type="Pfam" id="PF06429">
    <property type="entry name" value="Flg_bbr_C"/>
    <property type="match status" value="1"/>
</dbReference>
<evidence type="ECO:0000256" key="2">
    <source>
        <dbReference type="RuleBase" id="RU362116"/>
    </source>
</evidence>
<dbReference type="NCBIfam" id="TIGR03506">
    <property type="entry name" value="FlgEFG_subfam"/>
    <property type="match status" value="1"/>
</dbReference>
<gene>
    <name evidence="6" type="ORF">P6P90_02620</name>
</gene>
<protein>
    <submittedName>
        <fullName evidence="6">Flagellar hook-basal body complex protein</fullName>
    </submittedName>
</protein>
<evidence type="ECO:0000259" key="4">
    <source>
        <dbReference type="Pfam" id="PF06429"/>
    </source>
</evidence>
<organism evidence="6 7">
    <name type="scientific">Ectobacillus antri</name>
    <dbReference type="NCBI Taxonomy" id="2486280"/>
    <lineage>
        <taxon>Bacteria</taxon>
        <taxon>Bacillati</taxon>
        <taxon>Bacillota</taxon>
        <taxon>Bacilli</taxon>
        <taxon>Bacillales</taxon>
        <taxon>Bacillaceae</taxon>
        <taxon>Ectobacillus</taxon>
    </lineage>
</organism>
<keyword evidence="6" id="KW-0282">Flagellum</keyword>
<dbReference type="InterPro" id="IPR037925">
    <property type="entry name" value="FlgE/F/G-like"/>
</dbReference>
<dbReference type="InterPro" id="IPR020013">
    <property type="entry name" value="Flagellar_FlgE/F/G"/>
</dbReference>
<sequence length="256" mass="28602">MNGLYIGSMGMINYQQHLNVHANNIANAQTIGFKVDQMTSKVYASEKAYRSDSNGRTPIGTIEHSVVPNAVHVNLVPGSMKVTNNSTDFYLEDAPGQTSFFVVGKNDTQYLTRNGNFSVNEEGYLQTSGNAYVLDVNGDRIRMETGVDITVDTQGKLVNARTGTVIATLQTRLVNEEAANRLERHAFEMFTVQDININELPQGTAKVYNYMLENSNTDMTKEMSSLMVNQRMVQASQRVMQSFDKVYEKEANELLK</sequence>
<keyword evidence="6" id="KW-0969">Cilium</keyword>
<dbReference type="InterPro" id="IPR001444">
    <property type="entry name" value="Flag_bb_rod_N"/>
</dbReference>
<dbReference type="Pfam" id="PF00460">
    <property type="entry name" value="Flg_bb_rod"/>
    <property type="match status" value="1"/>
</dbReference>
<proteinExistence type="inferred from homology"/>
<evidence type="ECO:0000259" key="5">
    <source>
        <dbReference type="Pfam" id="PF22692"/>
    </source>
</evidence>
<name>A0ABT6H0J7_9BACI</name>
<keyword evidence="7" id="KW-1185">Reference proteome</keyword>
<dbReference type="EMBL" id="JARULN010000001">
    <property type="protein sequence ID" value="MDG5752894.1"/>
    <property type="molecule type" value="Genomic_DNA"/>
</dbReference>
<dbReference type="InterPro" id="IPR053967">
    <property type="entry name" value="LlgE_F_G-like_D1"/>
</dbReference>
<reference evidence="6 7" key="1">
    <citation type="submission" date="2023-04" db="EMBL/GenBank/DDBJ databases">
        <title>Ectobacillus antri isolated from activated sludge.</title>
        <authorList>
            <person name="Yan P."/>
            <person name="Liu X."/>
        </authorList>
    </citation>
    <scope>NUCLEOTIDE SEQUENCE [LARGE SCALE GENOMIC DNA]</scope>
    <source>
        <strain evidence="6 7">C18H</strain>
    </source>
</reference>
<dbReference type="PANTHER" id="PTHR30435:SF31">
    <property type="entry name" value="FLAGELLAR BASAL-BODY ROD PROTEIN FLGG"/>
    <property type="match status" value="1"/>
</dbReference>
<comment type="subcellular location">
    <subcellularLocation>
        <location evidence="2">Bacterial flagellum basal body</location>
    </subcellularLocation>
</comment>
<comment type="caution">
    <text evidence="6">The sequence shown here is derived from an EMBL/GenBank/DDBJ whole genome shotgun (WGS) entry which is preliminary data.</text>
</comment>
<keyword evidence="6" id="KW-0966">Cell projection</keyword>
<feature type="domain" description="Flagellar hook protein FlgE/F/G-like D1" evidence="5">
    <location>
        <begin position="100"/>
        <end position="156"/>
    </location>
</feature>